<evidence type="ECO:0000256" key="2">
    <source>
        <dbReference type="ARBA" id="ARBA00022433"/>
    </source>
</evidence>
<evidence type="ECO:0000256" key="7">
    <source>
        <dbReference type="ARBA" id="ARBA00023319"/>
    </source>
</evidence>
<dbReference type="InterPro" id="IPR036116">
    <property type="entry name" value="FN3_sf"/>
</dbReference>
<feature type="domain" description="Fibronectin type-III" evidence="12">
    <location>
        <begin position="1039"/>
        <end position="1138"/>
    </location>
</feature>
<dbReference type="PANTHER" id="PTHR13817:SF16">
    <property type="entry name" value="MYOMESIN-1"/>
    <property type="match status" value="1"/>
</dbReference>
<reference evidence="14 15" key="1">
    <citation type="submission" date="2025-04" db="UniProtKB">
        <authorList>
            <consortium name="RefSeq"/>
        </authorList>
    </citation>
    <scope>IDENTIFICATION</scope>
    <source>
        <tissue evidence="14 15">Blood</tissue>
    </source>
</reference>
<dbReference type="InterPro" id="IPR050964">
    <property type="entry name" value="Striated_Muscle_Regulatory"/>
</dbReference>
<evidence type="ECO:0000259" key="11">
    <source>
        <dbReference type="PROSITE" id="PS50835"/>
    </source>
</evidence>
<keyword evidence="13" id="KW-1185">Reference proteome</keyword>
<keyword evidence="2" id="KW-0787">Thick filament</keyword>
<dbReference type="FunFam" id="2.60.40.10:FF:000467">
    <property type="entry name" value="Myomesin 1"/>
    <property type="match status" value="1"/>
</dbReference>
<dbReference type="FunFam" id="2.60.40.10:FF:000069">
    <property type="entry name" value="Alpha-protein kinase 3"/>
    <property type="match status" value="1"/>
</dbReference>
<organism evidence="13 15">
    <name type="scientific">Pantherophis guttatus</name>
    <name type="common">Corn snake</name>
    <name type="synonym">Elaphe guttata</name>
    <dbReference type="NCBI Taxonomy" id="94885"/>
    <lineage>
        <taxon>Eukaryota</taxon>
        <taxon>Metazoa</taxon>
        <taxon>Chordata</taxon>
        <taxon>Craniata</taxon>
        <taxon>Vertebrata</taxon>
        <taxon>Euteleostomi</taxon>
        <taxon>Lepidosauria</taxon>
        <taxon>Squamata</taxon>
        <taxon>Bifurcata</taxon>
        <taxon>Unidentata</taxon>
        <taxon>Episquamata</taxon>
        <taxon>Toxicofera</taxon>
        <taxon>Serpentes</taxon>
        <taxon>Colubroidea</taxon>
        <taxon>Colubridae</taxon>
        <taxon>Colubrinae</taxon>
        <taxon>Pantherophis</taxon>
    </lineage>
</organism>
<dbReference type="CDD" id="cd00063">
    <property type="entry name" value="FN3"/>
    <property type="match status" value="5"/>
</dbReference>
<dbReference type="InterPro" id="IPR007110">
    <property type="entry name" value="Ig-like_dom"/>
</dbReference>
<dbReference type="GO" id="GO:0031430">
    <property type="term" value="C:M band"/>
    <property type="evidence" value="ECO:0007669"/>
    <property type="project" value="TreeGrafter"/>
</dbReference>
<dbReference type="FunFam" id="2.60.40.10:FF:002172">
    <property type="entry name" value="Myomesin 1a (skelemin)"/>
    <property type="match status" value="2"/>
</dbReference>
<dbReference type="FunFam" id="2.60.40.10:FF:000222">
    <property type="entry name" value="Myomesin 1"/>
    <property type="match status" value="1"/>
</dbReference>
<evidence type="ECO:0000256" key="8">
    <source>
        <dbReference type="ARBA" id="ARBA00071829"/>
    </source>
</evidence>
<dbReference type="SMART" id="SM00408">
    <property type="entry name" value="IGc2"/>
    <property type="match status" value="5"/>
</dbReference>
<dbReference type="InterPro" id="IPR003598">
    <property type="entry name" value="Ig_sub2"/>
</dbReference>
<dbReference type="CTD" id="8736"/>
<dbReference type="FunFam" id="2.60.40.10:FF:000192">
    <property type="entry name" value="Myomesin 1"/>
    <property type="match status" value="1"/>
</dbReference>
<proteinExistence type="predicted"/>
<evidence type="ECO:0000256" key="9">
    <source>
        <dbReference type="ARBA" id="ARBA00082259"/>
    </source>
</evidence>
<dbReference type="GO" id="GO:0032982">
    <property type="term" value="C:myosin filament"/>
    <property type="evidence" value="ECO:0007669"/>
    <property type="project" value="UniProtKB-KW"/>
</dbReference>
<dbReference type="GO" id="GO:0045214">
    <property type="term" value="P:sarcomere organization"/>
    <property type="evidence" value="ECO:0007669"/>
    <property type="project" value="TreeGrafter"/>
</dbReference>
<dbReference type="Gene3D" id="2.60.40.10">
    <property type="entry name" value="Immunoglobulins"/>
    <property type="match status" value="12"/>
</dbReference>
<keyword evidence="7" id="KW-0393">Immunoglobulin domain</keyword>
<dbReference type="FunFam" id="2.60.40.10:FF:000029">
    <property type="entry name" value="Myomesin 1"/>
    <property type="match status" value="1"/>
</dbReference>
<keyword evidence="3" id="KW-0963">Cytoplasm</keyword>
<dbReference type="CDD" id="cd20951">
    <property type="entry name" value="IgI_titin_I1-like"/>
    <property type="match status" value="1"/>
</dbReference>
<dbReference type="Pfam" id="PF07679">
    <property type="entry name" value="I-set"/>
    <property type="match status" value="5"/>
</dbReference>
<dbReference type="SMART" id="SM00060">
    <property type="entry name" value="FN3"/>
    <property type="match status" value="5"/>
</dbReference>
<dbReference type="InterPro" id="IPR036179">
    <property type="entry name" value="Ig-like_dom_sf"/>
</dbReference>
<feature type="domain" description="Ig-like" evidence="11">
    <location>
        <begin position="383"/>
        <end position="468"/>
    </location>
</feature>
<feature type="compositionally biased region" description="Polar residues" evidence="10">
    <location>
        <begin position="873"/>
        <end position="891"/>
    </location>
</feature>
<dbReference type="RefSeq" id="XP_034285425.1">
    <property type="nucleotide sequence ID" value="XM_034429534.1"/>
</dbReference>
<dbReference type="PROSITE" id="PS50835">
    <property type="entry name" value="IG_LIKE"/>
    <property type="match status" value="5"/>
</dbReference>
<accession>A0A6P9D177</accession>
<dbReference type="OMA" id="ECVLLMF"/>
<dbReference type="FunFam" id="2.60.40.10:FF:000197">
    <property type="entry name" value="Myomesin 1"/>
    <property type="match status" value="1"/>
</dbReference>
<dbReference type="OrthoDB" id="8776562at2759"/>
<dbReference type="RefSeq" id="XP_034285424.1">
    <property type="nucleotide sequence ID" value="XM_034429533.1"/>
</dbReference>
<dbReference type="InterPro" id="IPR013098">
    <property type="entry name" value="Ig_I-set"/>
</dbReference>
<evidence type="ECO:0000256" key="10">
    <source>
        <dbReference type="SAM" id="MobiDB-lite"/>
    </source>
</evidence>
<feature type="domain" description="Ig-like" evidence="11">
    <location>
        <begin position="1356"/>
        <end position="1442"/>
    </location>
</feature>
<comment type="subcellular location">
    <subcellularLocation>
        <location evidence="1">Cytoplasm</location>
    </subcellularLocation>
</comment>
<dbReference type="InterPro" id="IPR013783">
    <property type="entry name" value="Ig-like_fold"/>
</dbReference>
<dbReference type="GO" id="GO:0019900">
    <property type="term" value="F:kinase binding"/>
    <property type="evidence" value="ECO:0007669"/>
    <property type="project" value="TreeGrafter"/>
</dbReference>
<keyword evidence="4" id="KW-0597">Phosphoprotein</keyword>
<dbReference type="KEGG" id="pgut:117672671"/>
<name>A0A6P9D177_PANGU</name>
<dbReference type="PANTHER" id="PTHR13817">
    <property type="entry name" value="TITIN"/>
    <property type="match status" value="1"/>
</dbReference>
<dbReference type="SUPFAM" id="SSF49265">
    <property type="entry name" value="Fibronectin type III"/>
    <property type="match status" value="3"/>
</dbReference>
<evidence type="ECO:0000313" key="14">
    <source>
        <dbReference type="RefSeq" id="XP_034285424.1"/>
    </source>
</evidence>
<evidence type="ECO:0000256" key="1">
    <source>
        <dbReference type="ARBA" id="ARBA00004496"/>
    </source>
</evidence>
<dbReference type="InterPro" id="IPR003599">
    <property type="entry name" value="Ig_sub"/>
</dbReference>
<dbReference type="PRINTS" id="PR00014">
    <property type="entry name" value="FNTYPEIII"/>
</dbReference>
<dbReference type="InterPro" id="IPR003961">
    <property type="entry name" value="FN3_dom"/>
</dbReference>
<feature type="domain" description="Fibronectin type-III" evidence="12">
    <location>
        <begin position="934"/>
        <end position="1032"/>
    </location>
</feature>
<dbReference type="FunFam" id="2.60.40.10:FF:000179">
    <property type="entry name" value="Myomesin 2"/>
    <property type="match status" value="1"/>
</dbReference>
<dbReference type="GO" id="GO:0042802">
    <property type="term" value="F:identical protein binding"/>
    <property type="evidence" value="ECO:0007669"/>
    <property type="project" value="UniProtKB-ARBA"/>
</dbReference>
<keyword evidence="5" id="KW-0677">Repeat</keyword>
<protein>
    <recommendedName>
        <fullName evidence="8">Myomesin-1</fullName>
    </recommendedName>
    <alternativeName>
        <fullName evidence="9">Myomesin family member 1</fullName>
    </alternativeName>
</protein>
<dbReference type="SUPFAM" id="SSF48726">
    <property type="entry name" value="Immunoglobulin"/>
    <property type="match status" value="6"/>
</dbReference>
<feature type="domain" description="Ig-like" evidence="11">
    <location>
        <begin position="1582"/>
        <end position="1660"/>
    </location>
</feature>
<feature type="compositionally biased region" description="Basic and acidic residues" evidence="10">
    <location>
        <begin position="918"/>
        <end position="928"/>
    </location>
</feature>
<feature type="domain" description="Ig-like" evidence="11">
    <location>
        <begin position="1137"/>
        <end position="1223"/>
    </location>
</feature>
<evidence type="ECO:0000256" key="3">
    <source>
        <dbReference type="ARBA" id="ARBA00022490"/>
    </source>
</evidence>
<feature type="domain" description="Fibronectin type-III" evidence="12">
    <location>
        <begin position="628"/>
        <end position="722"/>
    </location>
</feature>
<dbReference type="FunFam" id="2.60.40.10:FF:000124">
    <property type="entry name" value="Myomesin 1"/>
    <property type="match status" value="1"/>
</dbReference>
<evidence type="ECO:0000256" key="6">
    <source>
        <dbReference type="ARBA" id="ARBA00023179"/>
    </source>
</evidence>
<dbReference type="GeneID" id="117672671"/>
<dbReference type="CDD" id="cd00096">
    <property type="entry name" value="Ig"/>
    <property type="match status" value="2"/>
</dbReference>
<feature type="domain" description="Fibronectin type-III" evidence="12">
    <location>
        <begin position="499"/>
        <end position="594"/>
    </location>
</feature>
<dbReference type="SMART" id="SM00409">
    <property type="entry name" value="IG"/>
    <property type="match status" value="5"/>
</dbReference>
<evidence type="ECO:0000313" key="13">
    <source>
        <dbReference type="Proteomes" id="UP001652622"/>
    </source>
</evidence>
<evidence type="ECO:0000256" key="5">
    <source>
        <dbReference type="ARBA" id="ARBA00022737"/>
    </source>
</evidence>
<dbReference type="FunFam" id="2.60.40.10:FF:000134">
    <property type="entry name" value="Myomesin 1"/>
    <property type="match status" value="1"/>
</dbReference>
<gene>
    <name evidence="14 15" type="primary">MYOM1</name>
</gene>
<dbReference type="PROSITE" id="PS50853">
    <property type="entry name" value="FN3"/>
    <property type="match status" value="5"/>
</dbReference>
<feature type="domain" description="Fibronectin type-III" evidence="12">
    <location>
        <begin position="729"/>
        <end position="822"/>
    </location>
</feature>
<dbReference type="FunFam" id="2.60.40.10:FF:000233">
    <property type="entry name" value="Myomesin 1"/>
    <property type="match status" value="1"/>
</dbReference>
<evidence type="ECO:0000259" key="12">
    <source>
        <dbReference type="PROSITE" id="PS50853"/>
    </source>
</evidence>
<dbReference type="GO" id="GO:0005198">
    <property type="term" value="F:structural molecule activity"/>
    <property type="evidence" value="ECO:0007669"/>
    <property type="project" value="UniProtKB-ARBA"/>
</dbReference>
<dbReference type="Proteomes" id="UP001652622">
    <property type="component" value="Unplaced"/>
</dbReference>
<evidence type="ECO:0000313" key="15">
    <source>
        <dbReference type="RefSeq" id="XP_034285425.1"/>
    </source>
</evidence>
<sequence>MSLPFYQRHHQHFDRAYRHKELESTLSQYQKEEKRKSAIYTHGSTAYSHRGASAYRQESAFSDQKSTEASQELIEAHAHKSAAHSKRSSAYSLGSELVSKKAEAYHHGSELLNKKAEAYRLGYDTYSLGGLAEDHTLKLSPKAKRAKQSLLSDEKENTIIEYVVPVFSGRENYISGITDREEERIKESAAYIARRNLFATGEGITATKKKISSSIEEEHHEKKSRKVAIRETAEKLALKKTLTETQEFHRKLNEDSLLHAPEFVIKPRSHTVWEKQNARLHCTVRGWPEPRVTWYKNNVPINIHTHPGKYAIESRYGMHSLEINKCDFDDTAQYRASAMNVKGELSAYASVVVKRYVKGEFDESFFHAGTVTLPLSFGLGVSPYGYASRFEIHFVDAFDVSFGREGQTMSLGCTVVIHPDIKRFHPEIQWYRNGVLISPSKWVQMHWSGERASLTLTHANKEDEGLYTIRVIMGDYYEEYSAYVFVRDADADIAGVPGSPLDVKCLDANKDYVIISWKQPAVDGGHSILGYFIDKCEVGTTHWSQCNETPVKFARFPVTGLIEGRSYIFRVRAVNNVGISIPSRISEPVAALDPADRARLKSHPSAPWTGQIIVTEEEPSAEGIVPGPPLDLRVTEATKNYIVLSWKPPHERGHEGVMYFVEKCVAGTENWQRVNTEIPVKSPRFALFDLAEGKSYQFRVRCCNSAGIGEPTEATEATVVGDKLDIPSPPSNIIPTRNTDTSVVVAWTESEDAKELVGYYIEASKVGSGDWVPCNNNPVKGTRFTCHGLTTGDRYIFRVRAVNAAGLSGYSKDSEAIEVKAAIGGGLLHGVCPGLSDKADGLTGRTVNWEGMHESSQPIFDTDALLNCHAKPNRQTMPSSSGKQRSPSVSKGSDPVPTPSSQKATTKHPRKSVPGDRSTLEKIQKKNDIAPPSPPYDITVLESVRQSMVLGWKQPKVIGGAEITGYYVNYREVIGGVPGEWKEANIKAISERAYRINDLKENMIYQFQVAAANIAGVGVPSPATQSFKCEEWTIAVPGPPHDLSCNEVRKDSIVLLWKPPIYVGRTPVIGFYVDVKPTKESDDCWKSVNAKPITNKFLKISGLKEGTSYVFRVRAANKAGVGKPSDPTDPVTAETRPGTKEIVAEVDDNGVISLNFDCDQGTTDSEFIWSKNYEPIDDDSRLAIDTKGGKSKAIFKDLNEEDLGIYSCAVTETDGVSSSYTIDEEEMKRLLALSHDHKFPVVPLKTELAVEILEKGQVRFWLQAEKLSSNAKVNFVFNDKEIFNGEKYKMKIDHNSGMIEMFMDKLDVVDEGTYTFQLQDGKATNQSSLVLIGDVFQKLQKEADFQRQEWFRKQGPHFVEYLGWQVTPECNVLLKCKVANIKKETHVIWYKDDREIMVDEKHDFQDGVCTLLITEFSKKDAGIYEVILKDERGKDKSTLKLVDTAFTDLITEVCRKIALSATALKIQSTAEGIRLYSFVNYYLEDLRVSWSHNEVKIKYTDRVKTGVTGNQIWLQINEPTTNDKGKYILELFDGKTTHTKMVDLSGQAFDDALAEFQRLKTAAIAEKNRARVLGGLPDVVTIQEGKALNLTCSVWGNPVPEITWLKNEKLLKADDNIILKYESGKQACFTIKAVSTIDSGRYSLVVKNQYGTETSDFTVSVFIPEEGVEIPQPEYGKGDKKKKA</sequence>
<feature type="region of interest" description="Disordered" evidence="10">
    <location>
        <begin position="871"/>
        <end position="935"/>
    </location>
</feature>
<dbReference type="Pfam" id="PF00041">
    <property type="entry name" value="fn3"/>
    <property type="match status" value="5"/>
</dbReference>
<feature type="domain" description="Ig-like" evidence="11">
    <location>
        <begin position="261"/>
        <end position="352"/>
    </location>
</feature>
<keyword evidence="6" id="KW-0514">Muscle protein</keyword>
<evidence type="ECO:0000256" key="4">
    <source>
        <dbReference type="ARBA" id="ARBA00022553"/>
    </source>
</evidence>